<protein>
    <submittedName>
        <fullName evidence="1">Uncharacterized protein</fullName>
    </submittedName>
</protein>
<accession>A0A3M7SGL1</accession>
<dbReference type="EMBL" id="REGN01001406">
    <property type="protein sequence ID" value="RNA34849.1"/>
    <property type="molecule type" value="Genomic_DNA"/>
</dbReference>
<name>A0A3M7SGL1_BRAPC</name>
<keyword evidence="2" id="KW-1185">Reference proteome</keyword>
<gene>
    <name evidence="1" type="ORF">BpHYR1_005545</name>
</gene>
<reference evidence="1 2" key="1">
    <citation type="journal article" date="2018" name="Sci. Rep.">
        <title>Genomic signatures of local adaptation to the degree of environmental predictability in rotifers.</title>
        <authorList>
            <person name="Franch-Gras L."/>
            <person name="Hahn C."/>
            <person name="Garcia-Roger E.M."/>
            <person name="Carmona M.J."/>
            <person name="Serra M."/>
            <person name="Gomez A."/>
        </authorList>
    </citation>
    <scope>NUCLEOTIDE SEQUENCE [LARGE SCALE GENOMIC DNA]</scope>
    <source>
        <strain evidence="1">HYR1</strain>
    </source>
</reference>
<comment type="caution">
    <text evidence="1">The sequence shown here is derived from an EMBL/GenBank/DDBJ whole genome shotgun (WGS) entry which is preliminary data.</text>
</comment>
<sequence length="117" mass="14257">MKRTSRETPNHDRYENLKAIEFWTRKFQSHSSQQYHWHHFLGLVHQVSPHTNSIFENFVKIFESRFIEFSTPCSINRNLISLMRIIAETFRPDNYILDFCIPHFHILNLSNRYNFIN</sequence>
<evidence type="ECO:0000313" key="2">
    <source>
        <dbReference type="Proteomes" id="UP000276133"/>
    </source>
</evidence>
<dbReference type="AlphaFoldDB" id="A0A3M7SGL1"/>
<dbReference type="Proteomes" id="UP000276133">
    <property type="component" value="Unassembled WGS sequence"/>
</dbReference>
<organism evidence="1 2">
    <name type="scientific">Brachionus plicatilis</name>
    <name type="common">Marine rotifer</name>
    <name type="synonym">Brachionus muelleri</name>
    <dbReference type="NCBI Taxonomy" id="10195"/>
    <lineage>
        <taxon>Eukaryota</taxon>
        <taxon>Metazoa</taxon>
        <taxon>Spiralia</taxon>
        <taxon>Gnathifera</taxon>
        <taxon>Rotifera</taxon>
        <taxon>Eurotatoria</taxon>
        <taxon>Monogononta</taxon>
        <taxon>Pseudotrocha</taxon>
        <taxon>Ploima</taxon>
        <taxon>Brachionidae</taxon>
        <taxon>Brachionus</taxon>
    </lineage>
</organism>
<proteinExistence type="predicted"/>
<evidence type="ECO:0000313" key="1">
    <source>
        <dbReference type="EMBL" id="RNA34849.1"/>
    </source>
</evidence>